<dbReference type="Gene3D" id="1.20.5.1930">
    <property type="match status" value="1"/>
</dbReference>
<feature type="transmembrane region" description="Helical" evidence="9">
    <location>
        <begin position="91"/>
        <end position="112"/>
    </location>
</feature>
<comment type="catalytic activity">
    <reaction evidence="1">
        <text>ATP + protein L-histidine = ADP + protein N-phospho-L-histidine.</text>
        <dbReference type="EC" id="2.7.13.3"/>
    </reaction>
</comment>
<evidence type="ECO:0000256" key="4">
    <source>
        <dbReference type="ARBA" id="ARBA00022679"/>
    </source>
</evidence>
<accession>A0ABY2DZ00</accession>
<dbReference type="InterPro" id="IPR036890">
    <property type="entry name" value="HATPase_C_sf"/>
</dbReference>
<dbReference type="GO" id="GO:0016301">
    <property type="term" value="F:kinase activity"/>
    <property type="evidence" value="ECO:0007669"/>
    <property type="project" value="UniProtKB-KW"/>
</dbReference>
<sequence length="356" mass="37833">MGFLAVLGVVSLPLLNVWGTQSRPIDAWAVVLVVVAAISAGLRWWPLISFGICTISASVYLIVGYPYGSILLCVAVATYTMARRERMRPAVLAAGIALPLLLVHVFTNAAALDGLWGFLPGSAWIVVPFSVGLTRRLVVESAARQRAETERRALDEERLRLASEVHDIVGHGLAAIQMQADIARHVRGRKPEQADIALDAISRASAEALAELRVTLAAIAPHDATTASTESRAPTPGLARLADLCARMRESGVDVDLAITGTPRVLDPAVDVAGYRVVQESLTNVAKHASRRHATVTLRYVLAAVHLEVVNPTAHAGPVSEGFGITGMRRRVDAVGGEILVGTGDGRFRVIAVLPG</sequence>
<comment type="caution">
    <text evidence="11">The sequence shown here is derived from an EMBL/GenBank/DDBJ whole genome shotgun (WGS) entry which is preliminary data.</text>
</comment>
<keyword evidence="9" id="KW-1133">Transmembrane helix</keyword>
<proteinExistence type="predicted"/>
<dbReference type="Pfam" id="PF07730">
    <property type="entry name" value="HisKA_3"/>
    <property type="match status" value="1"/>
</dbReference>
<feature type="transmembrane region" description="Helical" evidence="9">
    <location>
        <begin position="118"/>
        <end position="138"/>
    </location>
</feature>
<dbReference type="InterPro" id="IPR011712">
    <property type="entry name" value="Sig_transdc_His_kin_sub3_dim/P"/>
</dbReference>
<keyword evidence="3" id="KW-0597">Phosphoprotein</keyword>
<evidence type="ECO:0000256" key="1">
    <source>
        <dbReference type="ARBA" id="ARBA00000085"/>
    </source>
</evidence>
<dbReference type="EMBL" id="SMNA01000011">
    <property type="protein sequence ID" value="TDE89719.1"/>
    <property type="molecule type" value="Genomic_DNA"/>
</dbReference>
<dbReference type="SUPFAM" id="SSF55874">
    <property type="entry name" value="ATPase domain of HSP90 chaperone/DNA topoisomerase II/histidine kinase"/>
    <property type="match status" value="1"/>
</dbReference>
<protein>
    <recommendedName>
        <fullName evidence="2">histidine kinase</fullName>
        <ecNumber evidence="2">2.7.13.3</ecNumber>
    </recommendedName>
</protein>
<dbReference type="PANTHER" id="PTHR24421">
    <property type="entry name" value="NITRATE/NITRITE SENSOR PROTEIN NARX-RELATED"/>
    <property type="match status" value="1"/>
</dbReference>
<evidence type="ECO:0000256" key="5">
    <source>
        <dbReference type="ARBA" id="ARBA00022741"/>
    </source>
</evidence>
<evidence type="ECO:0000313" key="12">
    <source>
        <dbReference type="Proteomes" id="UP000504882"/>
    </source>
</evidence>
<keyword evidence="7" id="KW-0067">ATP-binding</keyword>
<dbReference type="InterPro" id="IPR050482">
    <property type="entry name" value="Sensor_HK_TwoCompSys"/>
</dbReference>
<dbReference type="Gene3D" id="3.30.565.10">
    <property type="entry name" value="Histidine kinase-like ATPase, C-terminal domain"/>
    <property type="match status" value="1"/>
</dbReference>
<evidence type="ECO:0000256" key="9">
    <source>
        <dbReference type="SAM" id="Phobius"/>
    </source>
</evidence>
<feature type="domain" description="Signal transduction histidine kinase subgroup 3 dimerisation and phosphoacceptor" evidence="10">
    <location>
        <begin position="157"/>
        <end position="222"/>
    </location>
</feature>
<name>A0ABY2DZ00_9MICO</name>
<organism evidence="11 12">
    <name type="scientific">Occultella glacieicola</name>
    <dbReference type="NCBI Taxonomy" id="2518684"/>
    <lineage>
        <taxon>Bacteria</taxon>
        <taxon>Bacillati</taxon>
        <taxon>Actinomycetota</taxon>
        <taxon>Actinomycetes</taxon>
        <taxon>Micrococcales</taxon>
        <taxon>Ruaniaceae</taxon>
        <taxon>Occultella</taxon>
    </lineage>
</organism>
<dbReference type="PANTHER" id="PTHR24421:SF10">
    <property type="entry name" value="NITRATE_NITRITE SENSOR PROTEIN NARQ"/>
    <property type="match status" value="1"/>
</dbReference>
<keyword evidence="6 11" id="KW-0418">Kinase</keyword>
<evidence type="ECO:0000256" key="2">
    <source>
        <dbReference type="ARBA" id="ARBA00012438"/>
    </source>
</evidence>
<reference evidence="11 12" key="1">
    <citation type="submission" date="2019-03" db="EMBL/GenBank/DDBJ databases">
        <title>Genomic features of bacteria from cold environments.</title>
        <authorList>
            <person name="Shen L."/>
        </authorList>
    </citation>
    <scope>NUCLEOTIDE SEQUENCE [LARGE SCALE GENOMIC DNA]</scope>
    <source>
        <strain evidence="12">T3246-1</strain>
    </source>
</reference>
<keyword evidence="9" id="KW-0812">Transmembrane</keyword>
<feature type="transmembrane region" description="Helical" evidence="9">
    <location>
        <begin position="46"/>
        <end position="79"/>
    </location>
</feature>
<evidence type="ECO:0000256" key="7">
    <source>
        <dbReference type="ARBA" id="ARBA00022840"/>
    </source>
</evidence>
<evidence type="ECO:0000256" key="8">
    <source>
        <dbReference type="ARBA" id="ARBA00023012"/>
    </source>
</evidence>
<dbReference type="EC" id="2.7.13.3" evidence="2"/>
<keyword evidence="5" id="KW-0547">Nucleotide-binding</keyword>
<keyword evidence="4" id="KW-0808">Transferase</keyword>
<evidence type="ECO:0000259" key="10">
    <source>
        <dbReference type="Pfam" id="PF07730"/>
    </source>
</evidence>
<gene>
    <name evidence="11" type="ORF">EXU48_19775</name>
</gene>
<dbReference type="Proteomes" id="UP000504882">
    <property type="component" value="Unassembled WGS sequence"/>
</dbReference>
<keyword evidence="12" id="KW-1185">Reference proteome</keyword>
<evidence type="ECO:0000313" key="11">
    <source>
        <dbReference type="EMBL" id="TDE89719.1"/>
    </source>
</evidence>
<keyword evidence="9" id="KW-0472">Membrane</keyword>
<keyword evidence="8" id="KW-0902">Two-component regulatory system</keyword>
<evidence type="ECO:0000256" key="3">
    <source>
        <dbReference type="ARBA" id="ARBA00022553"/>
    </source>
</evidence>
<dbReference type="CDD" id="cd16917">
    <property type="entry name" value="HATPase_UhpB-NarQ-NarX-like"/>
    <property type="match status" value="1"/>
</dbReference>
<evidence type="ECO:0000256" key="6">
    <source>
        <dbReference type="ARBA" id="ARBA00022777"/>
    </source>
</evidence>